<name>A0A098AZN7_DESHA</name>
<gene>
    <name evidence="2" type="ORF">DPCES_2212</name>
</gene>
<dbReference type="RefSeq" id="WP_041272351.1">
    <property type="nucleotide sequence ID" value="NZ_JAYFNZ010000036.1"/>
</dbReference>
<dbReference type="PATRIC" id="fig|49338.4.peg.2385"/>
<reference evidence="2" key="1">
    <citation type="submission" date="2014-07" db="EMBL/GenBank/DDBJ databases">
        <authorList>
            <person name="Hornung V.Bastian."/>
        </authorList>
    </citation>
    <scope>NUCLEOTIDE SEQUENCE</scope>
    <source>
        <strain evidence="2">PCE-S</strain>
    </source>
</reference>
<sequence>MKKIKLIIISLLISIGFLFNGELFVLYLDYFQNAYYQSGLGRDFVPIGVVPFQTLPKFDIISCVEQR</sequence>
<evidence type="ECO:0000313" key="2">
    <source>
        <dbReference type="EMBL" id="CDX02099.1"/>
    </source>
</evidence>
<keyword evidence="1" id="KW-1133">Transmembrane helix</keyword>
<feature type="transmembrane region" description="Helical" evidence="1">
    <location>
        <begin position="7"/>
        <end position="28"/>
    </location>
</feature>
<keyword evidence="1" id="KW-0812">Transmembrane</keyword>
<dbReference type="EMBL" id="LK996017">
    <property type="protein sequence ID" value="CDX02099.1"/>
    <property type="molecule type" value="Genomic_DNA"/>
</dbReference>
<evidence type="ECO:0000256" key="1">
    <source>
        <dbReference type="SAM" id="Phobius"/>
    </source>
</evidence>
<dbReference type="AlphaFoldDB" id="A0A098AZN7"/>
<proteinExistence type="predicted"/>
<protein>
    <submittedName>
        <fullName evidence="2">Uncharacterized protein</fullName>
    </submittedName>
</protein>
<keyword evidence="1" id="KW-0472">Membrane</keyword>
<accession>A0A098AZN7</accession>
<organism evidence="2">
    <name type="scientific">Desulfitobacterium hafniense</name>
    <name type="common">Desulfitobacterium frappieri</name>
    <dbReference type="NCBI Taxonomy" id="49338"/>
    <lineage>
        <taxon>Bacteria</taxon>
        <taxon>Bacillati</taxon>
        <taxon>Bacillota</taxon>
        <taxon>Clostridia</taxon>
        <taxon>Eubacteriales</taxon>
        <taxon>Desulfitobacteriaceae</taxon>
        <taxon>Desulfitobacterium</taxon>
    </lineage>
</organism>